<comment type="cofactor">
    <cofactor evidence="2">
        <name>Mg(2+)</name>
        <dbReference type="ChEBI" id="CHEBI:18420"/>
    </cofactor>
</comment>
<keyword evidence="6" id="KW-0378">Hydrolase</keyword>
<dbReference type="InterPro" id="IPR005135">
    <property type="entry name" value="Endo/exonuclease/phosphatase"/>
</dbReference>
<evidence type="ECO:0000313" key="11">
    <source>
        <dbReference type="Proteomes" id="UP000199459"/>
    </source>
</evidence>
<dbReference type="Proteomes" id="UP000199459">
    <property type="component" value="Unassembled WGS sequence"/>
</dbReference>
<keyword evidence="7" id="KW-0460">Magnesium</keyword>
<evidence type="ECO:0000256" key="7">
    <source>
        <dbReference type="ARBA" id="ARBA00022842"/>
    </source>
</evidence>
<dbReference type="EMBL" id="FOCP01000031">
    <property type="protein sequence ID" value="SEN66445.1"/>
    <property type="molecule type" value="Genomic_DNA"/>
</dbReference>
<evidence type="ECO:0000313" key="10">
    <source>
        <dbReference type="EMBL" id="SEN66445.1"/>
    </source>
</evidence>
<reference evidence="10 11" key="1">
    <citation type="submission" date="2016-10" db="EMBL/GenBank/DDBJ databases">
        <authorList>
            <person name="de Groot N.N."/>
        </authorList>
    </citation>
    <scope>NUCLEOTIDE SEQUENCE [LARGE SCALE GENOMIC DNA]</scope>
    <source>
        <strain evidence="10 11">Nm22</strain>
    </source>
</reference>
<dbReference type="STRING" id="917.SAMN05216326_10762"/>
<keyword evidence="5" id="KW-0227">DNA damage</keyword>
<dbReference type="InterPro" id="IPR036691">
    <property type="entry name" value="Endo/exonu/phosph_ase_sf"/>
</dbReference>
<dbReference type="AlphaFoldDB" id="A0A1H8IE06"/>
<keyword evidence="4" id="KW-0479">Metal-binding</keyword>
<dbReference type="PANTHER" id="PTHR15822">
    <property type="entry name" value="TRAF AND TNF RECEPTOR-ASSOCIATED PROTEIN"/>
    <property type="match status" value="1"/>
</dbReference>
<dbReference type="Gene3D" id="3.60.10.10">
    <property type="entry name" value="Endonuclease/exonuclease/phosphatase"/>
    <property type="match status" value="1"/>
</dbReference>
<organism evidence="10 11">
    <name type="scientific">Nitrosomonas marina</name>
    <dbReference type="NCBI Taxonomy" id="917"/>
    <lineage>
        <taxon>Bacteria</taxon>
        <taxon>Pseudomonadati</taxon>
        <taxon>Pseudomonadota</taxon>
        <taxon>Betaproteobacteria</taxon>
        <taxon>Nitrosomonadales</taxon>
        <taxon>Nitrosomonadaceae</taxon>
        <taxon>Nitrosomonas</taxon>
    </lineage>
</organism>
<evidence type="ECO:0000256" key="6">
    <source>
        <dbReference type="ARBA" id="ARBA00022801"/>
    </source>
</evidence>
<dbReference type="PANTHER" id="PTHR15822:SF4">
    <property type="entry name" value="TYROSYL-DNA PHOSPHODIESTERASE 2"/>
    <property type="match status" value="1"/>
</dbReference>
<proteinExistence type="predicted"/>
<comment type="cofactor">
    <cofactor evidence="1">
        <name>Mn(2+)</name>
        <dbReference type="ChEBI" id="CHEBI:29035"/>
    </cofactor>
</comment>
<sequence length="326" mass="35806">MKQLWFVILLGILGISGCSGLPPDSGGGTQLNSCNDVADRGHLNLLTINLLFSETRTRDSRLEAIAEFASDTSLDVILLQEVAGGVLAGTANSALDLQGKLRERGHAYDLQTAFETGLPGLLMVANAVLSRCEIDFKMTKRLPKASELEFKGHDIKLPRNVMMTRLKIPELGFINVYNTHLCAQCSADELGAQLQVLLTFINDTERNYPQTNPVILGGDFNIDRFRTDPFEERTYYDSIIETGFTDAYANGRPLEKLCENTVIADQHCTVGVSTLDAGDSARRIDYFFVKTPGRILQSSVVFNDLVDKNQVGVSDHAGVFVSIELP</sequence>
<feature type="domain" description="Endonuclease/exonuclease/phosphatase" evidence="9">
    <location>
        <begin position="46"/>
        <end position="316"/>
    </location>
</feature>
<name>A0A1H8IE06_9PROT</name>
<dbReference type="OrthoDB" id="8543884at2"/>
<evidence type="ECO:0000256" key="3">
    <source>
        <dbReference type="ARBA" id="ARBA00022722"/>
    </source>
</evidence>
<evidence type="ECO:0000256" key="2">
    <source>
        <dbReference type="ARBA" id="ARBA00001946"/>
    </source>
</evidence>
<keyword evidence="3" id="KW-0540">Nuclease</keyword>
<evidence type="ECO:0000256" key="4">
    <source>
        <dbReference type="ARBA" id="ARBA00022723"/>
    </source>
</evidence>
<accession>A0A1H8IE06</accession>
<dbReference type="GO" id="GO:0016787">
    <property type="term" value="F:hydrolase activity"/>
    <property type="evidence" value="ECO:0007669"/>
    <property type="project" value="UniProtKB-KW"/>
</dbReference>
<gene>
    <name evidence="10" type="ORF">SAMN05216325_13121</name>
</gene>
<evidence type="ECO:0000256" key="8">
    <source>
        <dbReference type="ARBA" id="ARBA00023204"/>
    </source>
</evidence>
<dbReference type="RefSeq" id="WP_090634554.1">
    <property type="nucleotide sequence ID" value="NZ_FOCP01000031.1"/>
</dbReference>
<evidence type="ECO:0000259" key="9">
    <source>
        <dbReference type="Pfam" id="PF03372"/>
    </source>
</evidence>
<dbReference type="GO" id="GO:0004518">
    <property type="term" value="F:nuclease activity"/>
    <property type="evidence" value="ECO:0007669"/>
    <property type="project" value="UniProtKB-KW"/>
</dbReference>
<evidence type="ECO:0000256" key="5">
    <source>
        <dbReference type="ARBA" id="ARBA00022763"/>
    </source>
</evidence>
<keyword evidence="8" id="KW-0234">DNA repair</keyword>
<dbReference type="InterPro" id="IPR051547">
    <property type="entry name" value="TDP2-like"/>
</dbReference>
<dbReference type="GO" id="GO:0046872">
    <property type="term" value="F:metal ion binding"/>
    <property type="evidence" value="ECO:0007669"/>
    <property type="project" value="UniProtKB-KW"/>
</dbReference>
<dbReference type="GO" id="GO:0006281">
    <property type="term" value="P:DNA repair"/>
    <property type="evidence" value="ECO:0007669"/>
    <property type="project" value="UniProtKB-KW"/>
</dbReference>
<dbReference type="Pfam" id="PF03372">
    <property type="entry name" value="Exo_endo_phos"/>
    <property type="match status" value="1"/>
</dbReference>
<dbReference type="PROSITE" id="PS51257">
    <property type="entry name" value="PROKAR_LIPOPROTEIN"/>
    <property type="match status" value="1"/>
</dbReference>
<evidence type="ECO:0000256" key="1">
    <source>
        <dbReference type="ARBA" id="ARBA00001936"/>
    </source>
</evidence>
<protein>
    <submittedName>
        <fullName evidence="10">Maltose 6'-phosphate phosphatase</fullName>
    </submittedName>
</protein>
<dbReference type="SUPFAM" id="SSF56219">
    <property type="entry name" value="DNase I-like"/>
    <property type="match status" value="1"/>
</dbReference>